<dbReference type="PANTHER" id="PTHR36931:SF1">
    <property type="entry name" value="UPF0153 PROTEIN YEIW"/>
    <property type="match status" value="1"/>
</dbReference>
<organism evidence="1 2">
    <name type="scientific">Caulobacter segnis</name>
    <dbReference type="NCBI Taxonomy" id="88688"/>
    <lineage>
        <taxon>Bacteria</taxon>
        <taxon>Pseudomonadati</taxon>
        <taxon>Pseudomonadota</taxon>
        <taxon>Alphaproteobacteria</taxon>
        <taxon>Caulobacterales</taxon>
        <taxon>Caulobacteraceae</taxon>
        <taxon>Caulobacter</taxon>
    </lineage>
</organism>
<dbReference type="EMBL" id="CP096040">
    <property type="protein sequence ID" value="USQ96361.1"/>
    <property type="molecule type" value="Genomic_DNA"/>
</dbReference>
<evidence type="ECO:0000313" key="2">
    <source>
        <dbReference type="Proteomes" id="UP001057520"/>
    </source>
</evidence>
<accession>A0ABY4ZUF5</accession>
<dbReference type="PANTHER" id="PTHR36931">
    <property type="entry name" value="UPF0153 PROTEIN YEIW"/>
    <property type="match status" value="1"/>
</dbReference>
<sequence>MAGKSCGGCGMCCKLMGVEALAKPPHAWCGHFRKGSGCAIYVDRPRACADFACYWLKSEGLGEDWRPDRARFVLHREDQGRRMVVEVDPASPDAWRKAPYHATLRAWAARGATDGLTLNVLVGQRGFEIRPDRDVDLGVVRSFAA</sequence>
<dbReference type="Proteomes" id="UP001057520">
    <property type="component" value="Chromosome"/>
</dbReference>
<evidence type="ECO:0000313" key="1">
    <source>
        <dbReference type="EMBL" id="USQ96361.1"/>
    </source>
</evidence>
<reference evidence="1 2" key="1">
    <citation type="submission" date="2022-04" db="EMBL/GenBank/DDBJ databases">
        <title>Genome sequence of soybean root-associated Caulobacter segnis RL271.</title>
        <authorList>
            <person name="Longley R."/>
            <person name="Bonito G."/>
            <person name="Trigodet F."/>
            <person name="Crosson S."/>
            <person name="Fiebig A."/>
        </authorList>
    </citation>
    <scope>NUCLEOTIDE SEQUENCE [LARGE SCALE GENOMIC DNA]</scope>
    <source>
        <strain evidence="1 2">RL271</strain>
    </source>
</reference>
<gene>
    <name evidence="1" type="ORF">MZV50_01825</name>
</gene>
<dbReference type="InterPro" id="IPR052572">
    <property type="entry name" value="UPF0153_domain"/>
</dbReference>
<proteinExistence type="predicted"/>
<name>A0ABY4ZUF5_9CAUL</name>
<protein>
    <submittedName>
        <fullName evidence="1">YkgJ family cysteine cluster protein</fullName>
    </submittedName>
</protein>
<keyword evidence="2" id="KW-1185">Reference proteome</keyword>